<accession>A0AC60P0P6</accession>
<dbReference type="EMBL" id="JABSTQ010011312">
    <property type="protein sequence ID" value="KAG0412906.1"/>
    <property type="molecule type" value="Genomic_DNA"/>
</dbReference>
<dbReference type="Proteomes" id="UP000805193">
    <property type="component" value="Unassembled WGS sequence"/>
</dbReference>
<protein>
    <submittedName>
        <fullName evidence="1">Uncharacterized protein</fullName>
    </submittedName>
</protein>
<comment type="caution">
    <text evidence="1">The sequence shown here is derived from an EMBL/GenBank/DDBJ whole genome shotgun (WGS) entry which is preliminary data.</text>
</comment>
<sequence>MGGCAVFYGRWLEMLPQLLTTIAASETVAARGDTLSGVQFKKLIVESLCSCPWEPKWATPLARILSEIPLDSSELEFAVPKMMRVLPDLELAEVPPLVYQLLLFANQMLDVLKAAVSSNALRHVRYKESFWVREMIPKPQDPRRIIVNMIQHSKCGWEESSQSLAELGFLLMDAFGPRTGFGRGPNTAISNDCCQLGLSIILEIFKVNKIACYNILDLLSKRLLPKTTAPVEHYFELFARMIQACPQLLVQCQARIQQLLGQLPNLPCHTTTQLLRAATPLIKVSLALRDWLIIMLRKLVFHRELESRKVAVSGILILLRNLKSLEPVRLHGQENEFTLSQIRVEVSQPSDPSSHRAVCMELLGLLNKCLTQQGSVRQLLYQGLPEVISQNINLSGAVLELLLVQLEKYYSEDENSYPPLKLSGIVQINMDKAVLQEPLDKMSDFSITSAVGQKNRLLAMEIMWVCEALMEHSLWNGNWSATSAQVALKLFSQRSNMEQVLRNPSKKKDGKTAPAAALKKSLPSLLSAEFLEALLKNLFCSASEYEGLSELLENGTFMQYMVTAARNELVKVQNPGTFEALYHDRLLGSHFRIARVFLQVCKQQSKSADATLPAICIESLGNLVSSVTKQHEVAHLPVLLATLEAADISEQPNLGQLIESQFRVYKSLVKDILSLPGDENPRLKELVPIMLICSALSHFIELDSHLFSELRDWMKGICKEQNISDPVVSRSLVSFFLTDVEPGRRQTYAVINPKTAGAVTTVLLDHLHKIQERIDWLLGVMKCCITLETRAKERTGAELSSRQVEEVGLCRQLGYLVAIFVELTQCRLPPGPCVEGVMKHLTRLYNSLSGSQQAGGLTYLCLYSSKQGSFCNKYEKLVKLAATELTPQVYAMITFLQSAEPDGPPKMKKQRRNEIQKAVVAKELSIIPSLIYAIEQHERLLIQLVKKSKVNLMEGAKMSTARDFRINSATVQALLEESAEADENEDDDGDASGEPSARCSAPVSCAKKPERKRPRKVVASKRGSSNAPTRTPVDGWFYCLAHPAAPGPVGEALQRDAPGVSTKAAGVAENPTPTALVLSPECHTAGDILAVPDRLLCPSTGSNVYWRSKS</sequence>
<evidence type="ECO:0000313" key="1">
    <source>
        <dbReference type="EMBL" id="KAG0412906.1"/>
    </source>
</evidence>
<name>A0AC60P0P6_IXOPE</name>
<keyword evidence="2" id="KW-1185">Reference proteome</keyword>
<proteinExistence type="predicted"/>
<evidence type="ECO:0000313" key="2">
    <source>
        <dbReference type="Proteomes" id="UP000805193"/>
    </source>
</evidence>
<gene>
    <name evidence="1" type="ORF">HPB47_009951</name>
</gene>
<reference evidence="1 2" key="1">
    <citation type="journal article" date="2020" name="Cell">
        <title>Large-Scale Comparative Analyses of Tick Genomes Elucidate Their Genetic Diversity and Vector Capacities.</title>
        <authorList>
            <consortium name="Tick Genome and Microbiome Consortium (TIGMIC)"/>
            <person name="Jia N."/>
            <person name="Wang J."/>
            <person name="Shi W."/>
            <person name="Du L."/>
            <person name="Sun Y."/>
            <person name="Zhan W."/>
            <person name="Jiang J.F."/>
            <person name="Wang Q."/>
            <person name="Zhang B."/>
            <person name="Ji P."/>
            <person name="Bell-Sakyi L."/>
            <person name="Cui X.M."/>
            <person name="Yuan T.T."/>
            <person name="Jiang B.G."/>
            <person name="Yang W.F."/>
            <person name="Lam T.T."/>
            <person name="Chang Q.C."/>
            <person name="Ding S.J."/>
            <person name="Wang X.J."/>
            <person name="Zhu J.G."/>
            <person name="Ruan X.D."/>
            <person name="Zhao L."/>
            <person name="Wei J.T."/>
            <person name="Ye R.Z."/>
            <person name="Que T.C."/>
            <person name="Du C.H."/>
            <person name="Zhou Y.H."/>
            <person name="Cheng J.X."/>
            <person name="Dai P.F."/>
            <person name="Guo W.B."/>
            <person name="Han X.H."/>
            <person name="Huang E.J."/>
            <person name="Li L.F."/>
            <person name="Wei W."/>
            <person name="Gao Y.C."/>
            <person name="Liu J.Z."/>
            <person name="Shao H.Z."/>
            <person name="Wang X."/>
            <person name="Wang C.C."/>
            <person name="Yang T.C."/>
            <person name="Huo Q.B."/>
            <person name="Li W."/>
            <person name="Chen H.Y."/>
            <person name="Chen S.E."/>
            <person name="Zhou L.G."/>
            <person name="Ni X.B."/>
            <person name="Tian J.H."/>
            <person name="Sheng Y."/>
            <person name="Liu T."/>
            <person name="Pan Y.S."/>
            <person name="Xia L.Y."/>
            <person name="Li J."/>
            <person name="Zhao F."/>
            <person name="Cao W.C."/>
        </authorList>
    </citation>
    <scope>NUCLEOTIDE SEQUENCE [LARGE SCALE GENOMIC DNA]</scope>
    <source>
        <strain evidence="1">Iper-2018</strain>
    </source>
</reference>
<organism evidence="1 2">
    <name type="scientific">Ixodes persulcatus</name>
    <name type="common">Taiga tick</name>
    <dbReference type="NCBI Taxonomy" id="34615"/>
    <lineage>
        <taxon>Eukaryota</taxon>
        <taxon>Metazoa</taxon>
        <taxon>Ecdysozoa</taxon>
        <taxon>Arthropoda</taxon>
        <taxon>Chelicerata</taxon>
        <taxon>Arachnida</taxon>
        <taxon>Acari</taxon>
        <taxon>Parasitiformes</taxon>
        <taxon>Ixodida</taxon>
        <taxon>Ixodoidea</taxon>
        <taxon>Ixodidae</taxon>
        <taxon>Ixodinae</taxon>
        <taxon>Ixodes</taxon>
    </lineage>
</organism>